<name>A0A2I0A8B7_9ASPA</name>
<sequence length="160" mass="17427">MGISSIPSPSEAVYILLVANTATTMSSLKQFTHSLLHFFGLAAPRDDESDSPEELSSTSFMADVRSLKLFRSEMDPVQFGSAFGRRPAADPHADCRVCLAPFQPESWVDQLPCGHLFHRGCVERWIEYSNSTCPLCRSQLPGTESSSATGGDGISDSPPW</sequence>
<dbReference type="EMBL" id="KZ452012">
    <property type="protein sequence ID" value="PKA51803.1"/>
    <property type="molecule type" value="Genomic_DNA"/>
</dbReference>
<protein>
    <submittedName>
        <fullName evidence="7">Putative E3 ubiquitin-protein ligase RHA2B</fullName>
    </submittedName>
</protein>
<dbReference type="GO" id="GO:0008270">
    <property type="term" value="F:zinc ion binding"/>
    <property type="evidence" value="ECO:0007669"/>
    <property type="project" value="UniProtKB-KW"/>
</dbReference>
<feature type="region of interest" description="Disordered" evidence="5">
    <location>
        <begin position="141"/>
        <end position="160"/>
    </location>
</feature>
<dbReference type="PANTHER" id="PTHR47258">
    <property type="match status" value="1"/>
</dbReference>
<organism evidence="7 8">
    <name type="scientific">Apostasia shenzhenica</name>
    <dbReference type="NCBI Taxonomy" id="1088818"/>
    <lineage>
        <taxon>Eukaryota</taxon>
        <taxon>Viridiplantae</taxon>
        <taxon>Streptophyta</taxon>
        <taxon>Embryophyta</taxon>
        <taxon>Tracheophyta</taxon>
        <taxon>Spermatophyta</taxon>
        <taxon>Magnoliopsida</taxon>
        <taxon>Liliopsida</taxon>
        <taxon>Asparagales</taxon>
        <taxon>Orchidaceae</taxon>
        <taxon>Apostasioideae</taxon>
        <taxon>Apostasia</taxon>
    </lineage>
</organism>
<evidence type="ECO:0000256" key="4">
    <source>
        <dbReference type="PROSITE-ProRule" id="PRU00175"/>
    </source>
</evidence>
<dbReference type="AlphaFoldDB" id="A0A2I0A8B7"/>
<evidence type="ECO:0000259" key="6">
    <source>
        <dbReference type="PROSITE" id="PS50089"/>
    </source>
</evidence>
<proteinExistence type="predicted"/>
<dbReference type="Gene3D" id="3.30.40.10">
    <property type="entry name" value="Zinc/RING finger domain, C3HC4 (zinc finger)"/>
    <property type="match status" value="1"/>
</dbReference>
<keyword evidence="8" id="KW-1185">Reference proteome</keyword>
<evidence type="ECO:0000256" key="2">
    <source>
        <dbReference type="ARBA" id="ARBA00022771"/>
    </source>
</evidence>
<dbReference type="SMART" id="SM00184">
    <property type="entry name" value="RING"/>
    <property type="match status" value="1"/>
</dbReference>
<evidence type="ECO:0000313" key="8">
    <source>
        <dbReference type="Proteomes" id="UP000236161"/>
    </source>
</evidence>
<dbReference type="PROSITE" id="PS50089">
    <property type="entry name" value="ZF_RING_2"/>
    <property type="match status" value="1"/>
</dbReference>
<evidence type="ECO:0000313" key="7">
    <source>
        <dbReference type="EMBL" id="PKA51803.1"/>
    </source>
</evidence>
<dbReference type="PANTHER" id="PTHR47258:SF1">
    <property type="entry name" value="E3 UBIQUITIN-PROTEIN LIGASE XERICO-RELATED"/>
    <property type="match status" value="1"/>
</dbReference>
<dbReference type="SUPFAM" id="SSF57850">
    <property type="entry name" value="RING/U-box"/>
    <property type="match status" value="1"/>
</dbReference>
<keyword evidence="3" id="KW-0862">Zinc</keyword>
<dbReference type="OrthoDB" id="8062037at2759"/>
<gene>
    <name evidence="7" type="primary">RHA2B</name>
    <name evidence="7" type="ORF">AXF42_Ash008032</name>
</gene>
<dbReference type="STRING" id="1088818.A0A2I0A8B7"/>
<evidence type="ECO:0000256" key="1">
    <source>
        <dbReference type="ARBA" id="ARBA00022723"/>
    </source>
</evidence>
<dbReference type="Proteomes" id="UP000236161">
    <property type="component" value="Unassembled WGS sequence"/>
</dbReference>
<keyword evidence="2 4" id="KW-0863">Zinc-finger</keyword>
<evidence type="ECO:0000256" key="5">
    <source>
        <dbReference type="SAM" id="MobiDB-lite"/>
    </source>
</evidence>
<dbReference type="CDD" id="cd16448">
    <property type="entry name" value="RING-H2"/>
    <property type="match status" value="1"/>
</dbReference>
<dbReference type="SMART" id="SM00744">
    <property type="entry name" value="RINGv"/>
    <property type="match status" value="1"/>
</dbReference>
<evidence type="ECO:0000256" key="3">
    <source>
        <dbReference type="ARBA" id="ARBA00022833"/>
    </source>
</evidence>
<keyword evidence="1" id="KW-0479">Metal-binding</keyword>
<reference evidence="7 8" key="1">
    <citation type="journal article" date="2017" name="Nature">
        <title>The Apostasia genome and the evolution of orchids.</title>
        <authorList>
            <person name="Zhang G.Q."/>
            <person name="Liu K.W."/>
            <person name="Li Z."/>
            <person name="Lohaus R."/>
            <person name="Hsiao Y.Y."/>
            <person name="Niu S.C."/>
            <person name="Wang J.Y."/>
            <person name="Lin Y.C."/>
            <person name="Xu Q."/>
            <person name="Chen L.J."/>
            <person name="Yoshida K."/>
            <person name="Fujiwara S."/>
            <person name="Wang Z.W."/>
            <person name="Zhang Y.Q."/>
            <person name="Mitsuda N."/>
            <person name="Wang M."/>
            <person name="Liu G.H."/>
            <person name="Pecoraro L."/>
            <person name="Huang H.X."/>
            <person name="Xiao X.J."/>
            <person name="Lin M."/>
            <person name="Wu X.Y."/>
            <person name="Wu W.L."/>
            <person name="Chen Y.Y."/>
            <person name="Chang S.B."/>
            <person name="Sakamoto S."/>
            <person name="Ohme-Takagi M."/>
            <person name="Yagi M."/>
            <person name="Zeng S.J."/>
            <person name="Shen C.Y."/>
            <person name="Yeh C.M."/>
            <person name="Luo Y.B."/>
            <person name="Tsai W.C."/>
            <person name="Van de Peer Y."/>
            <person name="Liu Z.J."/>
        </authorList>
    </citation>
    <scope>NUCLEOTIDE SEQUENCE [LARGE SCALE GENOMIC DNA]</scope>
    <source>
        <strain evidence="8">cv. Shenzhen</strain>
        <tissue evidence="7">Stem</tissue>
    </source>
</reference>
<feature type="domain" description="RING-type" evidence="6">
    <location>
        <begin position="95"/>
        <end position="137"/>
    </location>
</feature>
<dbReference type="InterPro" id="IPR013083">
    <property type="entry name" value="Znf_RING/FYVE/PHD"/>
</dbReference>
<dbReference type="Pfam" id="PF13639">
    <property type="entry name" value="zf-RING_2"/>
    <property type="match status" value="1"/>
</dbReference>
<dbReference type="InterPro" id="IPR011016">
    <property type="entry name" value="Znf_RING-CH"/>
</dbReference>
<accession>A0A2I0A8B7</accession>
<dbReference type="InterPro" id="IPR044249">
    <property type="entry name" value="XERICO-like"/>
</dbReference>
<dbReference type="InterPro" id="IPR001841">
    <property type="entry name" value="Znf_RING"/>
</dbReference>